<feature type="domain" description="SMODS-associated and fused to various effectors" evidence="1">
    <location>
        <begin position="190"/>
        <end position="372"/>
    </location>
</feature>
<keyword evidence="3" id="KW-1185">Reference proteome</keyword>
<dbReference type="Pfam" id="PF18145">
    <property type="entry name" value="SAVED"/>
    <property type="match status" value="1"/>
</dbReference>
<dbReference type="AlphaFoldDB" id="M9R5M6"/>
<protein>
    <recommendedName>
        <fullName evidence="1">SMODS-associated and fused to various effectors domain-containing protein</fullName>
    </recommendedName>
</protein>
<organism evidence="2 3">
    <name type="scientific">Octadecabacter antarcticus 307</name>
    <dbReference type="NCBI Taxonomy" id="391626"/>
    <lineage>
        <taxon>Bacteria</taxon>
        <taxon>Pseudomonadati</taxon>
        <taxon>Pseudomonadota</taxon>
        <taxon>Alphaproteobacteria</taxon>
        <taxon>Rhodobacterales</taxon>
        <taxon>Roseobacteraceae</taxon>
        <taxon>Octadecabacter</taxon>
    </lineage>
</organism>
<proteinExistence type="predicted"/>
<dbReference type="EMBL" id="CP003740">
    <property type="protein sequence ID" value="AGI67502.1"/>
    <property type="molecule type" value="Genomic_DNA"/>
</dbReference>
<dbReference type="KEGG" id="oat:OAN307_c18460"/>
<dbReference type="InterPro" id="IPR040836">
    <property type="entry name" value="SAVED"/>
</dbReference>
<sequence length="380" mass="43365">MSNRGKQPREITKLLVWARAAGRCQFKNCQKALDHDLIAGKAEVNAAYLAHIVASSPNGKRGHPKRSHVLSDDASNIMLMCDVHHRIIDGEETWEDYREELLLQWKKEHEEWVELALSSGPDSRSHILQFSAPIGPNETAVPFDDCVDAIMPERTPAERRPTEIKVRGMYFQDSEETYWSIQPQTLRNGVIQNVRGRFETGDIRHLSIFGLAPIPLLMELGRLISDISDVDIYERHREPSQWRWPEDGPEVNFLRSKGRKGPKHVALKLSVTSHITDERITDAVGDDVSIWEISSDPQTQGVIRHKSDLSRYRSIVRTTLDEIKNTHGMDVRLSVFPAVPVSCAIEFGRVWQPKVHPVVEIFDQVRDRGFVSRLSFDDKS</sequence>
<dbReference type="RefSeq" id="WP_015499530.1">
    <property type="nucleotide sequence ID" value="NC_020911.1"/>
</dbReference>
<dbReference type="HOGENOM" id="CLU_061527_0_0_5"/>
<accession>M9R5M6</accession>
<evidence type="ECO:0000313" key="3">
    <source>
        <dbReference type="Proteomes" id="UP000005307"/>
    </source>
</evidence>
<gene>
    <name evidence="2" type="ORF">OAN307_c18460</name>
</gene>
<reference evidence="2 3" key="1">
    <citation type="journal article" date="2013" name="PLoS ONE">
        <title>Poles Apart: Arctic and Antarctic Octadecabacter strains Share High Genome Plasticity and a New Type of Xanthorhodopsin.</title>
        <authorList>
            <person name="Vollmers J."/>
            <person name="Voget S."/>
            <person name="Dietrich S."/>
            <person name="Gollnow K."/>
            <person name="Smits M."/>
            <person name="Meyer K."/>
            <person name="Brinkhoff T."/>
            <person name="Simon M."/>
            <person name="Daniel R."/>
        </authorList>
    </citation>
    <scope>NUCLEOTIDE SEQUENCE [LARGE SCALE GENOMIC DNA]</scope>
    <source>
        <strain evidence="2 3">307</strain>
    </source>
</reference>
<dbReference type="Proteomes" id="UP000005307">
    <property type="component" value="Chromosome"/>
</dbReference>
<dbReference type="eggNOG" id="COG1403">
    <property type="taxonomic scope" value="Bacteria"/>
</dbReference>
<dbReference type="OrthoDB" id="5379188at2"/>
<dbReference type="NCBIfam" id="NF033611">
    <property type="entry name" value="SAVED"/>
    <property type="match status" value="1"/>
</dbReference>
<dbReference type="STRING" id="391626.OAN307_c18460"/>
<name>M9R5M6_9RHOB</name>
<evidence type="ECO:0000313" key="2">
    <source>
        <dbReference type="EMBL" id="AGI67502.1"/>
    </source>
</evidence>
<evidence type="ECO:0000259" key="1">
    <source>
        <dbReference type="Pfam" id="PF18145"/>
    </source>
</evidence>